<name>B8I7A8_RUMCH</name>
<accession>B8I7A8</accession>
<reference evidence="1 2" key="1">
    <citation type="submission" date="2009-01" db="EMBL/GenBank/DDBJ databases">
        <title>Complete sequence of Clostridium cellulolyticum H10.</title>
        <authorList>
            <consortium name="US DOE Joint Genome Institute"/>
            <person name="Lucas S."/>
            <person name="Copeland A."/>
            <person name="Lapidus A."/>
            <person name="Glavina del Rio T."/>
            <person name="Dalin E."/>
            <person name="Tice H."/>
            <person name="Bruce D."/>
            <person name="Goodwin L."/>
            <person name="Pitluck S."/>
            <person name="Chertkov O."/>
            <person name="Saunders E."/>
            <person name="Brettin T."/>
            <person name="Detter J.C."/>
            <person name="Han C."/>
            <person name="Larimer F."/>
            <person name="Land M."/>
            <person name="Hauser L."/>
            <person name="Kyrpides N."/>
            <person name="Ivanova N."/>
            <person name="Zhou J."/>
            <person name="Richardson P."/>
        </authorList>
    </citation>
    <scope>NUCLEOTIDE SEQUENCE [LARGE SCALE GENOMIC DNA]</scope>
    <source>
        <strain evidence="2">ATCC 35319 / DSM 5812 / JCM 6584 / H10</strain>
    </source>
</reference>
<dbReference type="Proteomes" id="UP000001349">
    <property type="component" value="Chromosome"/>
</dbReference>
<proteinExistence type="predicted"/>
<dbReference type="HOGENOM" id="CLU_2354726_0_0_9"/>
<dbReference type="KEGG" id="cce:Ccel_0651"/>
<evidence type="ECO:0000313" key="2">
    <source>
        <dbReference type="Proteomes" id="UP000001349"/>
    </source>
</evidence>
<dbReference type="AlphaFoldDB" id="B8I7A8"/>
<dbReference type="OrthoDB" id="1911204at2"/>
<dbReference type="EMBL" id="CP001348">
    <property type="protein sequence ID" value="ACL75032.1"/>
    <property type="molecule type" value="Genomic_DNA"/>
</dbReference>
<keyword evidence="2" id="KW-1185">Reference proteome</keyword>
<dbReference type="RefSeq" id="WP_015924201.1">
    <property type="nucleotide sequence ID" value="NC_011898.1"/>
</dbReference>
<dbReference type="eggNOG" id="ENOG50347IC">
    <property type="taxonomic scope" value="Bacteria"/>
</dbReference>
<protein>
    <submittedName>
        <fullName evidence="1">Uncharacterized protein</fullName>
    </submittedName>
</protein>
<evidence type="ECO:0000313" key="1">
    <source>
        <dbReference type="EMBL" id="ACL75032.1"/>
    </source>
</evidence>
<gene>
    <name evidence="1" type="ordered locus">Ccel_0651</name>
</gene>
<organism evidence="1 2">
    <name type="scientific">Ruminiclostridium cellulolyticum (strain ATCC 35319 / DSM 5812 / JCM 6584 / H10)</name>
    <name type="common">Clostridium cellulolyticum</name>
    <dbReference type="NCBI Taxonomy" id="394503"/>
    <lineage>
        <taxon>Bacteria</taxon>
        <taxon>Bacillati</taxon>
        <taxon>Bacillota</taxon>
        <taxon>Clostridia</taxon>
        <taxon>Eubacteriales</taxon>
        <taxon>Oscillospiraceae</taxon>
        <taxon>Ruminiclostridium</taxon>
    </lineage>
</organism>
<sequence length="88" mass="9831">MNNIDAAIDRIKILECPTGEIENRVAGILENYGVADRNKVNISRVKNLDQDEAQAYKVNFHGEDNSIVFLAKSGLDDYTATVVDVYKK</sequence>